<dbReference type="InterPro" id="IPR012292">
    <property type="entry name" value="Globin/Proto"/>
</dbReference>
<accession>A0ABZ0HQD6</accession>
<keyword evidence="4" id="KW-0175">Coiled coil</keyword>
<keyword evidence="3" id="KW-0807">Transducer</keyword>
<evidence type="ECO:0000256" key="4">
    <source>
        <dbReference type="SAM" id="Coils"/>
    </source>
</evidence>
<reference evidence="7 8" key="1">
    <citation type="submission" date="2023-10" db="EMBL/GenBank/DDBJ databases">
        <title>Novel methanotroph of the genus Methylocapsa from a subarctic wetland.</title>
        <authorList>
            <person name="Belova S.E."/>
            <person name="Oshkin I.Y."/>
            <person name="Miroshnikov K."/>
            <person name="Dedysh S.N."/>
        </authorList>
    </citation>
    <scope>NUCLEOTIDE SEQUENCE [LARGE SCALE GENOMIC DNA]</scope>
    <source>
        <strain evidence="7 8">RX1</strain>
    </source>
</reference>
<evidence type="ECO:0000256" key="1">
    <source>
        <dbReference type="ARBA" id="ARBA00022500"/>
    </source>
</evidence>
<dbReference type="PANTHER" id="PTHR43531:SF11">
    <property type="entry name" value="METHYL-ACCEPTING CHEMOTAXIS PROTEIN 3"/>
    <property type="match status" value="1"/>
</dbReference>
<dbReference type="PANTHER" id="PTHR43531">
    <property type="entry name" value="PROTEIN ICFG"/>
    <property type="match status" value="1"/>
</dbReference>
<comment type="similarity">
    <text evidence="2">Belongs to the methyl-accepting chemotaxis (MCP) protein family.</text>
</comment>
<dbReference type="InterPro" id="IPR003660">
    <property type="entry name" value="HAMP_dom"/>
</dbReference>
<dbReference type="Gene3D" id="1.10.490.10">
    <property type="entry name" value="Globins"/>
    <property type="match status" value="1"/>
</dbReference>
<dbReference type="EMBL" id="CP136862">
    <property type="protein sequence ID" value="WOJ89031.1"/>
    <property type="molecule type" value="Genomic_DNA"/>
</dbReference>
<feature type="coiled-coil region" evidence="4">
    <location>
        <begin position="251"/>
        <end position="278"/>
    </location>
</feature>
<dbReference type="CDD" id="cd11386">
    <property type="entry name" value="MCP_signal"/>
    <property type="match status" value="1"/>
</dbReference>
<dbReference type="RefSeq" id="WP_407338471.1">
    <property type="nucleotide sequence ID" value="NZ_CP136862.1"/>
</dbReference>
<evidence type="ECO:0000256" key="2">
    <source>
        <dbReference type="ARBA" id="ARBA00029447"/>
    </source>
</evidence>
<feature type="domain" description="HAMP" evidence="6">
    <location>
        <begin position="182"/>
        <end position="234"/>
    </location>
</feature>
<dbReference type="SMART" id="SM00304">
    <property type="entry name" value="HAMP"/>
    <property type="match status" value="1"/>
</dbReference>
<dbReference type="InterPro" id="IPR009050">
    <property type="entry name" value="Globin-like_sf"/>
</dbReference>
<organism evidence="7 8">
    <name type="scientific">Methylocapsa polymorpha</name>
    <dbReference type="NCBI Taxonomy" id="3080828"/>
    <lineage>
        <taxon>Bacteria</taxon>
        <taxon>Pseudomonadati</taxon>
        <taxon>Pseudomonadota</taxon>
        <taxon>Alphaproteobacteria</taxon>
        <taxon>Hyphomicrobiales</taxon>
        <taxon>Beijerinckiaceae</taxon>
        <taxon>Methylocapsa</taxon>
    </lineage>
</organism>
<dbReference type="InterPro" id="IPR044398">
    <property type="entry name" value="Globin-sensor_dom"/>
</dbReference>
<keyword evidence="1" id="KW-0145">Chemotaxis</keyword>
<dbReference type="PROSITE" id="PS50111">
    <property type="entry name" value="CHEMOTAXIS_TRANSDUC_2"/>
    <property type="match status" value="1"/>
</dbReference>
<dbReference type="InterPro" id="IPR004089">
    <property type="entry name" value="MCPsignal_dom"/>
</dbReference>
<proteinExistence type="inferred from homology"/>
<evidence type="ECO:0000313" key="8">
    <source>
        <dbReference type="Proteomes" id="UP001626536"/>
    </source>
</evidence>
<dbReference type="Pfam" id="PF00015">
    <property type="entry name" value="MCPsignal"/>
    <property type="match status" value="1"/>
</dbReference>
<dbReference type="InterPro" id="IPR004090">
    <property type="entry name" value="Chemotax_Me-accpt_rcpt"/>
</dbReference>
<evidence type="ECO:0000259" key="5">
    <source>
        <dbReference type="PROSITE" id="PS50111"/>
    </source>
</evidence>
<gene>
    <name evidence="7" type="ORF">RZS28_14640</name>
</gene>
<name>A0ABZ0HQD6_9HYPH</name>
<evidence type="ECO:0000256" key="3">
    <source>
        <dbReference type="PROSITE-ProRule" id="PRU00284"/>
    </source>
</evidence>
<dbReference type="PROSITE" id="PS50885">
    <property type="entry name" value="HAMP"/>
    <property type="match status" value="1"/>
</dbReference>
<evidence type="ECO:0000313" key="7">
    <source>
        <dbReference type="EMBL" id="WOJ89031.1"/>
    </source>
</evidence>
<dbReference type="SMART" id="SM00283">
    <property type="entry name" value="MA"/>
    <property type="match status" value="1"/>
</dbReference>
<dbReference type="SUPFAM" id="SSF46458">
    <property type="entry name" value="Globin-like"/>
    <property type="match status" value="1"/>
</dbReference>
<protein>
    <submittedName>
        <fullName evidence="7">Methyl-accepting chemotaxis protein</fullName>
    </submittedName>
</protein>
<feature type="domain" description="Methyl-accepting transducer" evidence="5">
    <location>
        <begin position="239"/>
        <end position="468"/>
    </location>
</feature>
<dbReference type="PRINTS" id="PR00260">
    <property type="entry name" value="CHEMTRNSDUCR"/>
</dbReference>
<dbReference type="Pfam" id="PF11563">
    <property type="entry name" value="Protoglobin"/>
    <property type="match status" value="1"/>
</dbReference>
<evidence type="ECO:0000259" key="6">
    <source>
        <dbReference type="PROSITE" id="PS50885"/>
    </source>
</evidence>
<dbReference type="InterPro" id="IPR039379">
    <property type="entry name" value="Protoglobin_sensor_dom"/>
</dbReference>
<keyword evidence="8" id="KW-1185">Reference proteome</keyword>
<dbReference type="CDD" id="cd01068">
    <property type="entry name" value="globin_sensor"/>
    <property type="match status" value="1"/>
</dbReference>
<sequence length="505" mass="53930">MSAQDPLQQRLEFIDFDARARAAMQELKPLISKTIGPALATFYDKLRETPEMRRFFRDETHMSGAKSRQEQHWEIISSADYGETYVRAVKAIGQAHARLGLEPRWYIGGYALVTERLIHALVKDHWPSLLQRSKSGADGMAEALSALVKAVMLDMDYAISCYLEALDEERRRAETARQEAERKTADAMRVTAMSLERLAAGDLASRIDADLAAEFEQLKIDFNAAVARLREAIAAVATSTQGIKSGADEIAQASEDLSHRTEKQAANLEQAAAALEQLTAGVKQTAAGAGEASKVVATMKSDAQHSGDVVKQAVSAMGEIEASSRQISKIIGVIDEIAFQTNLLALNAGVEAARAGEAGRGFAVVAQEVRALAQRSAEAAKEIKALIAASSAEVGVGVNLVRQTGASLQRIIDRVAGVDSLVAEIAASAKEQAGSLNEVNVAVNQMDQLTQQNAAMVEQATAATHSLKGETDELGRLVARFRVGEADSASAALAPKQAPAARRSA</sequence>
<dbReference type="Gene3D" id="1.10.287.950">
    <property type="entry name" value="Methyl-accepting chemotaxis protein"/>
    <property type="match status" value="1"/>
</dbReference>
<dbReference type="SUPFAM" id="SSF58104">
    <property type="entry name" value="Methyl-accepting chemotaxis protein (MCP) signaling domain"/>
    <property type="match status" value="1"/>
</dbReference>
<feature type="coiled-coil region" evidence="4">
    <location>
        <begin position="159"/>
        <end position="186"/>
    </location>
</feature>
<dbReference type="Proteomes" id="UP001626536">
    <property type="component" value="Chromosome"/>
</dbReference>
<dbReference type="InterPro" id="IPR051310">
    <property type="entry name" value="MCP_chemotaxis"/>
</dbReference>